<organism evidence="2 3">
    <name type="scientific">Euplotes crassus</name>
    <dbReference type="NCBI Taxonomy" id="5936"/>
    <lineage>
        <taxon>Eukaryota</taxon>
        <taxon>Sar</taxon>
        <taxon>Alveolata</taxon>
        <taxon>Ciliophora</taxon>
        <taxon>Intramacronucleata</taxon>
        <taxon>Spirotrichea</taxon>
        <taxon>Hypotrichia</taxon>
        <taxon>Euplotida</taxon>
        <taxon>Euplotidae</taxon>
        <taxon>Moneuplotes</taxon>
    </lineage>
</organism>
<dbReference type="EMBL" id="CAMPGE010010945">
    <property type="protein sequence ID" value="CAI2369789.1"/>
    <property type="molecule type" value="Genomic_DNA"/>
</dbReference>
<feature type="compositionally biased region" description="Basic and acidic residues" evidence="1">
    <location>
        <begin position="109"/>
        <end position="125"/>
    </location>
</feature>
<evidence type="ECO:0000313" key="2">
    <source>
        <dbReference type="EMBL" id="CAI2369789.1"/>
    </source>
</evidence>
<comment type="caution">
    <text evidence="2">The sequence shown here is derived from an EMBL/GenBank/DDBJ whole genome shotgun (WGS) entry which is preliminary data.</text>
</comment>
<accession>A0AAD1XB31</accession>
<keyword evidence="3" id="KW-1185">Reference proteome</keyword>
<protein>
    <submittedName>
        <fullName evidence="2">Uncharacterized protein</fullName>
    </submittedName>
</protein>
<dbReference type="AlphaFoldDB" id="A0AAD1XB31"/>
<feature type="compositionally biased region" description="Polar residues" evidence="1">
    <location>
        <begin position="135"/>
        <end position="145"/>
    </location>
</feature>
<name>A0AAD1XB31_EUPCR</name>
<feature type="region of interest" description="Disordered" evidence="1">
    <location>
        <begin position="187"/>
        <end position="215"/>
    </location>
</feature>
<feature type="compositionally biased region" description="Basic residues" evidence="1">
    <location>
        <begin position="149"/>
        <end position="160"/>
    </location>
</feature>
<feature type="region of interest" description="Disordered" evidence="1">
    <location>
        <begin position="106"/>
        <end position="160"/>
    </location>
</feature>
<reference evidence="2" key="1">
    <citation type="submission" date="2023-07" db="EMBL/GenBank/DDBJ databases">
        <authorList>
            <consortium name="AG Swart"/>
            <person name="Singh M."/>
            <person name="Singh A."/>
            <person name="Seah K."/>
            <person name="Emmerich C."/>
        </authorList>
    </citation>
    <scope>NUCLEOTIDE SEQUENCE</scope>
    <source>
        <strain evidence="2">DP1</strain>
    </source>
</reference>
<evidence type="ECO:0000313" key="3">
    <source>
        <dbReference type="Proteomes" id="UP001295684"/>
    </source>
</evidence>
<dbReference type="Proteomes" id="UP001295684">
    <property type="component" value="Unassembled WGS sequence"/>
</dbReference>
<evidence type="ECO:0000256" key="1">
    <source>
        <dbReference type="SAM" id="MobiDB-lite"/>
    </source>
</evidence>
<gene>
    <name evidence="2" type="ORF">ECRASSUSDP1_LOCUS11092</name>
</gene>
<sequence length="215" mass="24234">MHNSKPNSSSRWIYCGRTVPKLAMCLSIPNQNPNKVVIIKYWKNPEDEDTAIKSSPKQGTSSLSYPGLLKKRFSSHSLASETAFEPFVPSTKLAFSKSKSLLVNTQKEASADLRTSEPKDLGEKKREKKASKKSICNSKQTSDSAASVKPRKRTRARRGGYQKMVDFAIKLPKCAATREELKAYKRRKYQEERANPEPIFHPKKGYAVRSKNPAI</sequence>
<proteinExistence type="predicted"/>